<feature type="transmembrane region" description="Helical" evidence="1">
    <location>
        <begin position="78"/>
        <end position="111"/>
    </location>
</feature>
<name>A0ABS2PAM1_9BACL</name>
<feature type="transmembrane region" description="Helical" evidence="1">
    <location>
        <begin position="6"/>
        <end position="27"/>
    </location>
</feature>
<evidence type="ECO:0000313" key="4">
    <source>
        <dbReference type="Proteomes" id="UP000741863"/>
    </source>
</evidence>
<sequence length="152" mass="17616">MALTVHRGVSIVLIIIAIFYLYLAFQLPSFMNTVIDADTIPKITGFLLIILSVLYFFMPVKETEVEKEKRTEAKNDWHYILGMFIMTFLYITLLEVSGFLVTSIVFIFVCTRMLGYKKWKTNSIVSVLVPLFLYLSFTFLLNVRLPTGFMPF</sequence>
<accession>A0ABS2PAM1</accession>
<evidence type="ECO:0000256" key="1">
    <source>
        <dbReference type="SAM" id="Phobius"/>
    </source>
</evidence>
<evidence type="ECO:0000313" key="3">
    <source>
        <dbReference type="EMBL" id="MBM7632125.1"/>
    </source>
</evidence>
<gene>
    <name evidence="3" type="ORF">JOD17_001218</name>
</gene>
<protein>
    <submittedName>
        <fullName evidence="3">Tricarboxylic transport membrane protein</fullName>
    </submittedName>
</protein>
<dbReference type="Proteomes" id="UP000741863">
    <property type="component" value="Unassembled WGS sequence"/>
</dbReference>
<feature type="transmembrane region" description="Helical" evidence="1">
    <location>
        <begin position="123"/>
        <end position="143"/>
    </location>
</feature>
<keyword evidence="1" id="KW-0812">Transmembrane</keyword>
<feature type="domain" description="DUF1468" evidence="2">
    <location>
        <begin position="9"/>
        <end position="146"/>
    </location>
</feature>
<proteinExistence type="predicted"/>
<dbReference type="InterPro" id="IPR009936">
    <property type="entry name" value="DUF1468"/>
</dbReference>
<comment type="caution">
    <text evidence="3">The sequence shown here is derived from an EMBL/GenBank/DDBJ whole genome shotgun (WGS) entry which is preliminary data.</text>
</comment>
<keyword evidence="1" id="KW-1133">Transmembrane helix</keyword>
<keyword evidence="4" id="KW-1185">Reference proteome</keyword>
<dbReference type="Pfam" id="PF07331">
    <property type="entry name" value="TctB"/>
    <property type="match status" value="1"/>
</dbReference>
<reference evidence="3 4" key="1">
    <citation type="submission" date="2021-01" db="EMBL/GenBank/DDBJ databases">
        <title>Genomic Encyclopedia of Type Strains, Phase IV (KMG-IV): sequencing the most valuable type-strain genomes for metagenomic binning, comparative biology and taxonomic classification.</title>
        <authorList>
            <person name="Goeker M."/>
        </authorList>
    </citation>
    <scope>NUCLEOTIDE SEQUENCE [LARGE SCALE GENOMIC DNA]</scope>
    <source>
        <strain evidence="3 4">DSM 25540</strain>
    </source>
</reference>
<evidence type="ECO:0000259" key="2">
    <source>
        <dbReference type="Pfam" id="PF07331"/>
    </source>
</evidence>
<keyword evidence="1" id="KW-0472">Membrane</keyword>
<organism evidence="3 4">
    <name type="scientific">Geomicrobium sediminis</name>
    <dbReference type="NCBI Taxonomy" id="1347788"/>
    <lineage>
        <taxon>Bacteria</taxon>
        <taxon>Bacillati</taxon>
        <taxon>Bacillota</taxon>
        <taxon>Bacilli</taxon>
        <taxon>Bacillales</taxon>
        <taxon>Geomicrobium</taxon>
    </lineage>
</organism>
<dbReference type="RefSeq" id="WP_204696223.1">
    <property type="nucleotide sequence ID" value="NZ_JAFBEC010000003.1"/>
</dbReference>
<feature type="transmembrane region" description="Helical" evidence="1">
    <location>
        <begin position="39"/>
        <end position="58"/>
    </location>
</feature>
<dbReference type="EMBL" id="JAFBEC010000003">
    <property type="protein sequence ID" value="MBM7632125.1"/>
    <property type="molecule type" value="Genomic_DNA"/>
</dbReference>